<reference evidence="2 3" key="2">
    <citation type="journal article" date="2003" name="Nat. Biotechnol.">
        <title>Complete genome sequence and comparative analysis of the industrial microorganism Streptomyces avermitilis.</title>
        <authorList>
            <person name="Ikeda H."/>
            <person name="Ishikawa J."/>
            <person name="Hanamoto A."/>
            <person name="Shinose M."/>
            <person name="Kikuchi H."/>
            <person name="Shiba T."/>
            <person name="Sakaki Y."/>
            <person name="Hattori M."/>
            <person name="Omura S."/>
        </authorList>
    </citation>
    <scope>NUCLEOTIDE SEQUENCE [LARGE SCALE GENOMIC DNA]</scope>
    <source>
        <strain evidence="3">ATCC 31267 / DSM 46492 / JCM 5070 / NBRC 14893 / NCIMB 12804 / NRRL 8165 / MA-4680</strain>
    </source>
</reference>
<dbReference type="KEGG" id="sma:SAVERM_621"/>
<dbReference type="Proteomes" id="UP000000428">
    <property type="component" value="Chromosome"/>
</dbReference>
<protein>
    <submittedName>
        <fullName evidence="2">MarR-family transcriptional regulator</fullName>
    </submittedName>
</protein>
<dbReference type="GO" id="GO:0003700">
    <property type="term" value="F:DNA-binding transcription factor activity"/>
    <property type="evidence" value="ECO:0007669"/>
    <property type="project" value="InterPro"/>
</dbReference>
<accession>Q82Q99</accession>
<evidence type="ECO:0000313" key="2">
    <source>
        <dbReference type="EMBL" id="BAC68331.1"/>
    </source>
</evidence>
<dbReference type="InterPro" id="IPR000835">
    <property type="entry name" value="HTH_MarR-typ"/>
</dbReference>
<dbReference type="Gene3D" id="1.10.10.10">
    <property type="entry name" value="Winged helix-like DNA-binding domain superfamily/Winged helix DNA-binding domain"/>
    <property type="match status" value="1"/>
</dbReference>
<evidence type="ECO:0000259" key="1">
    <source>
        <dbReference type="Pfam" id="PF12802"/>
    </source>
</evidence>
<keyword evidence="3" id="KW-1185">Reference proteome</keyword>
<sequence>MNLVRCMLGGVNGVELFLLGRVLMKIGEEALPEPPGGAGRYAGSARLVLIVASDIAAHPDTAVGEIAARTGLPQSQVSAAVARLKEARSVQTAPDPADRRRVLVRQAAEVSERVAQVRAVGIEDALARALGSDAPHRLREVSEALDVLARNLLPQSGAPESPQADIVPPSR</sequence>
<feature type="domain" description="HTH marR-type" evidence="1">
    <location>
        <begin position="55"/>
        <end position="101"/>
    </location>
</feature>
<dbReference type="EMBL" id="BA000030">
    <property type="protein sequence ID" value="BAC68331.1"/>
    <property type="molecule type" value="Genomic_DNA"/>
</dbReference>
<reference evidence="2 3" key="1">
    <citation type="journal article" date="2001" name="Proc. Natl. Acad. Sci. U.S.A.">
        <title>Genome sequence of an industrial microorganism Streptomyces avermitilis: deducing the ability of producing secondary metabolites.</title>
        <authorList>
            <person name="Omura S."/>
            <person name="Ikeda H."/>
            <person name="Ishikawa J."/>
            <person name="Hanamoto A."/>
            <person name="Takahashi C."/>
            <person name="Shinose M."/>
            <person name="Takahashi Y."/>
            <person name="Horikawa H."/>
            <person name="Nakazawa H."/>
            <person name="Osonoe T."/>
            <person name="Kikuchi H."/>
            <person name="Shiba T."/>
            <person name="Sakaki Y."/>
            <person name="Hattori M."/>
        </authorList>
    </citation>
    <scope>NUCLEOTIDE SEQUENCE [LARGE SCALE GENOMIC DNA]</scope>
    <source>
        <strain evidence="3">ATCC 31267 / DSM 46492 / JCM 5070 / NBRC 14893 / NCIMB 12804 / NRRL 8165 / MA-4680</strain>
    </source>
</reference>
<dbReference type="Pfam" id="PF12802">
    <property type="entry name" value="MarR_2"/>
    <property type="match status" value="1"/>
</dbReference>
<dbReference type="InterPro" id="IPR036388">
    <property type="entry name" value="WH-like_DNA-bd_sf"/>
</dbReference>
<gene>
    <name evidence="2" type="ORF">SAVERM_621</name>
</gene>
<dbReference type="eggNOG" id="COG1846">
    <property type="taxonomic scope" value="Bacteria"/>
</dbReference>
<dbReference type="HOGENOM" id="CLU_150084_0_0_11"/>
<reference evidence="2 3" key="3">
    <citation type="journal article" date="2014" name="J. Ind. Microbiol. Biotechnol.">
        <title>Genome mining of the Streptomyces avermitilis genome and development of genome-minimized hosts for heterologous expression of biosynthetic gene clusters.</title>
        <authorList>
            <person name="Ikeda H."/>
            <person name="Shin-ya K."/>
            <person name="Omura S."/>
        </authorList>
    </citation>
    <scope>NUCLEOTIDE SEQUENCE [LARGE SCALE GENOMIC DNA]</scope>
    <source>
        <strain evidence="3">ATCC 31267 / DSM 46492 / JCM 5070 / NBRC 14893 / NCIMB 12804 / NRRL 8165 / MA-4680</strain>
    </source>
</reference>
<name>Q82Q99_STRAW</name>
<dbReference type="AlphaFoldDB" id="Q82Q99"/>
<dbReference type="InterPro" id="IPR036390">
    <property type="entry name" value="WH_DNA-bd_sf"/>
</dbReference>
<dbReference type="SUPFAM" id="SSF46785">
    <property type="entry name" value="Winged helix' DNA-binding domain"/>
    <property type="match status" value="1"/>
</dbReference>
<evidence type="ECO:0000313" key="3">
    <source>
        <dbReference type="Proteomes" id="UP000000428"/>
    </source>
</evidence>
<proteinExistence type="predicted"/>
<organism evidence="2 3">
    <name type="scientific">Streptomyces avermitilis (strain ATCC 31267 / DSM 46492 / JCM 5070 / NBRC 14893 / NCIMB 12804 / NRRL 8165 / MA-4680)</name>
    <dbReference type="NCBI Taxonomy" id="227882"/>
    <lineage>
        <taxon>Bacteria</taxon>
        <taxon>Bacillati</taxon>
        <taxon>Actinomycetota</taxon>
        <taxon>Actinomycetes</taxon>
        <taxon>Kitasatosporales</taxon>
        <taxon>Streptomycetaceae</taxon>
        <taxon>Streptomyces</taxon>
    </lineage>
</organism>